<dbReference type="EMBL" id="CP003093">
    <property type="protein sequence ID" value="AER55279.1"/>
    <property type="molecule type" value="Genomic_DNA"/>
</dbReference>
<feature type="domain" description="Flagellar hook-length control protein-like C-terminal" evidence="2">
    <location>
        <begin position="340"/>
        <end position="421"/>
    </location>
</feature>
<dbReference type="RefSeq" id="WP_014159457.1">
    <property type="nucleotide sequence ID" value="NC_016147.2"/>
</dbReference>
<dbReference type="Gene3D" id="3.30.750.140">
    <property type="match status" value="1"/>
</dbReference>
<sequence>MSVGNAAATQGNVLLAGAGGGGLANARAPSEAAQDRLSYADFAASADASANSASPQDAAVPAAASPAGLAPPSTTTALAMHNVSSLQQQGAAAAAAATNQAASLAANAAKLVGTTAASATAQAKDSARMAAAEAPADALSMRAALGAQEPGDAAATPPLATRLAEATDADPAAEGTPPAQTTLSQQMLALLAGSLAITAPAPPAQNAVTLPVADTSATGAGTGTASALLASNAASQLQQSPGLAQAGALSALLDPRAAASTDTPADALKLALNVAADADAGSTFAVQTDKDDRTSLFGLSGTGATAPTLDRPLTSNAVTATPLAMPTRPDDGFDDGLGARIGWMAEQKLGHAQIRLNPENAGPIDVRIQLDGSQVNASFHSANAEVRQALEASLPRLREMLGQQGMQLGNTDIGQGQAQQQSGQNQPAPRGVTGSSDTGTLAGVAAAPAPILVRSRGLLDEYA</sequence>
<dbReference type="HOGENOM" id="CLU_590341_0_0_6"/>
<evidence type="ECO:0000313" key="3">
    <source>
        <dbReference type="EMBL" id="AER55279.1"/>
    </source>
</evidence>
<dbReference type="STRING" id="1045855.DSC_03130"/>
<reference evidence="3 4" key="1">
    <citation type="journal article" date="2012" name="J. Bacteriol.">
        <title>Complete Genome Sequence of the BTEX-Degrading Bacterium Pseudoxanthomonas spadix BD-a59.</title>
        <authorList>
            <person name="Lee S.H."/>
            <person name="Jin H.M."/>
            <person name="Lee H.J."/>
            <person name="Kim J.M."/>
            <person name="Jeon C.O."/>
        </authorList>
    </citation>
    <scope>NUCLEOTIDE SEQUENCE [LARGE SCALE GENOMIC DNA]</scope>
    <source>
        <strain evidence="3 4">BD-a59</strain>
    </source>
</reference>
<dbReference type="eggNOG" id="COG3144">
    <property type="taxonomic scope" value="Bacteria"/>
</dbReference>
<dbReference type="AlphaFoldDB" id="G7UMW8"/>
<dbReference type="InterPro" id="IPR021136">
    <property type="entry name" value="Flagellar_hook_control-like_C"/>
</dbReference>
<dbReference type="Pfam" id="PF02120">
    <property type="entry name" value="Flg_hook"/>
    <property type="match status" value="1"/>
</dbReference>
<name>G7UMW8_PSEUP</name>
<protein>
    <submittedName>
        <fullName evidence="3">Flagellar protein</fullName>
    </submittedName>
</protein>
<proteinExistence type="predicted"/>
<dbReference type="PANTHER" id="PTHR37533">
    <property type="entry name" value="FLAGELLAR HOOK-LENGTH CONTROL PROTEIN"/>
    <property type="match status" value="1"/>
</dbReference>
<dbReference type="InterPro" id="IPR052563">
    <property type="entry name" value="FliK"/>
</dbReference>
<dbReference type="Proteomes" id="UP000005870">
    <property type="component" value="Chromosome"/>
</dbReference>
<keyword evidence="3" id="KW-0966">Cell projection</keyword>
<evidence type="ECO:0000256" key="1">
    <source>
        <dbReference type="SAM" id="MobiDB-lite"/>
    </source>
</evidence>
<organism evidence="3 4">
    <name type="scientific">Pseudoxanthomonas spadix (strain BD-a59)</name>
    <dbReference type="NCBI Taxonomy" id="1045855"/>
    <lineage>
        <taxon>Bacteria</taxon>
        <taxon>Pseudomonadati</taxon>
        <taxon>Pseudomonadota</taxon>
        <taxon>Gammaproteobacteria</taxon>
        <taxon>Lysobacterales</taxon>
        <taxon>Lysobacteraceae</taxon>
        <taxon>Pseudoxanthomonas</taxon>
    </lineage>
</organism>
<feature type="compositionally biased region" description="Low complexity" evidence="1">
    <location>
        <begin position="414"/>
        <end position="426"/>
    </location>
</feature>
<dbReference type="PANTHER" id="PTHR37533:SF2">
    <property type="entry name" value="FLAGELLAR HOOK-LENGTH CONTROL PROTEIN"/>
    <property type="match status" value="1"/>
</dbReference>
<feature type="region of interest" description="Disordered" evidence="1">
    <location>
        <begin position="407"/>
        <end position="441"/>
    </location>
</feature>
<accession>G7UMW8</accession>
<dbReference type="InterPro" id="IPR038610">
    <property type="entry name" value="FliK-like_C_sf"/>
</dbReference>
<keyword evidence="3" id="KW-0969">Cilium</keyword>
<dbReference type="CDD" id="cd17470">
    <property type="entry name" value="T3SS_Flik_C"/>
    <property type="match status" value="1"/>
</dbReference>
<keyword evidence="3" id="KW-0282">Flagellum</keyword>
<gene>
    <name evidence="3" type="ordered locus">DSC_03130</name>
</gene>
<evidence type="ECO:0000313" key="4">
    <source>
        <dbReference type="Proteomes" id="UP000005870"/>
    </source>
</evidence>
<evidence type="ECO:0000259" key="2">
    <source>
        <dbReference type="Pfam" id="PF02120"/>
    </source>
</evidence>
<dbReference type="KEGG" id="psd:DSC_03130"/>
<keyword evidence="4" id="KW-1185">Reference proteome</keyword>